<evidence type="ECO:0000256" key="2">
    <source>
        <dbReference type="SAM" id="MobiDB-lite"/>
    </source>
</evidence>
<comment type="caution">
    <text evidence="4">The sequence shown here is derived from an EMBL/GenBank/DDBJ whole genome shotgun (WGS) entry which is preliminary data.</text>
</comment>
<dbReference type="SUPFAM" id="SSF56300">
    <property type="entry name" value="Metallo-dependent phosphatases"/>
    <property type="match status" value="1"/>
</dbReference>
<sequence>MRRHIILDTTRGGSVEHVKHIAKERGSDPLVLLSHIPLAREVYNCGPLREKGTIRPGMGFGCQNTLGKEVMNFLLEELQPSVIFSGDDHDYCETTHSNGIDSSARSPSSLSMAMGIKRSGFQLLSLAAQGHTNAVMKIQKTYADVPCVLPDQISIYLSAYIPLLLVSLLVALVSNAFRVRSGRFKQQRRRRKLSIPSRPHTTLRLRKTGDSSEEEPLNIARLPFFPNLRPFLQRSSG</sequence>
<dbReference type="AlphaFoldDB" id="A0A8H5M4M7"/>
<keyword evidence="3" id="KW-0812">Transmembrane</keyword>
<dbReference type="OrthoDB" id="5977743at2759"/>
<gene>
    <name evidence="4" type="ORF">D9615_004535</name>
</gene>
<evidence type="ECO:0000313" key="5">
    <source>
        <dbReference type="Proteomes" id="UP000565441"/>
    </source>
</evidence>
<evidence type="ECO:0000256" key="1">
    <source>
        <dbReference type="ARBA" id="ARBA00023136"/>
    </source>
</evidence>
<organism evidence="4 5">
    <name type="scientific">Tricholomella constricta</name>
    <dbReference type="NCBI Taxonomy" id="117010"/>
    <lineage>
        <taxon>Eukaryota</taxon>
        <taxon>Fungi</taxon>
        <taxon>Dikarya</taxon>
        <taxon>Basidiomycota</taxon>
        <taxon>Agaricomycotina</taxon>
        <taxon>Agaricomycetes</taxon>
        <taxon>Agaricomycetidae</taxon>
        <taxon>Agaricales</taxon>
        <taxon>Tricholomatineae</taxon>
        <taxon>Lyophyllaceae</taxon>
        <taxon>Tricholomella</taxon>
    </lineage>
</organism>
<dbReference type="EMBL" id="JAACJP010000013">
    <property type="protein sequence ID" value="KAF5380541.1"/>
    <property type="molecule type" value="Genomic_DNA"/>
</dbReference>
<feature type="transmembrane region" description="Helical" evidence="3">
    <location>
        <begin position="155"/>
        <end position="179"/>
    </location>
</feature>
<keyword evidence="3" id="KW-1133">Transmembrane helix</keyword>
<dbReference type="GO" id="GO:0016020">
    <property type="term" value="C:membrane"/>
    <property type="evidence" value="ECO:0007669"/>
    <property type="project" value="GOC"/>
</dbReference>
<evidence type="ECO:0000313" key="4">
    <source>
        <dbReference type="EMBL" id="KAF5380541.1"/>
    </source>
</evidence>
<dbReference type="InterPro" id="IPR029052">
    <property type="entry name" value="Metallo-depent_PP-like"/>
</dbReference>
<keyword evidence="5" id="KW-1185">Reference proteome</keyword>
<dbReference type="Proteomes" id="UP000565441">
    <property type="component" value="Unassembled WGS sequence"/>
</dbReference>
<dbReference type="PANTHER" id="PTHR13315">
    <property type="entry name" value="METALLO PHOSPHOESTERASE RELATED"/>
    <property type="match status" value="1"/>
</dbReference>
<proteinExistence type="predicted"/>
<feature type="region of interest" description="Disordered" evidence="2">
    <location>
        <begin position="188"/>
        <end position="214"/>
    </location>
</feature>
<protein>
    <submittedName>
        <fullName evidence="4">Uncharacterized protein</fullName>
    </submittedName>
</protein>
<dbReference type="PANTHER" id="PTHR13315:SF4">
    <property type="entry name" value="METALLOPHOSPHOESTERASE, ISOFORM E"/>
    <property type="match status" value="1"/>
</dbReference>
<accession>A0A8H5M4M7</accession>
<reference evidence="4 5" key="1">
    <citation type="journal article" date="2020" name="ISME J.">
        <title>Uncovering the hidden diversity of litter-decomposition mechanisms in mushroom-forming fungi.</title>
        <authorList>
            <person name="Floudas D."/>
            <person name="Bentzer J."/>
            <person name="Ahren D."/>
            <person name="Johansson T."/>
            <person name="Persson P."/>
            <person name="Tunlid A."/>
        </authorList>
    </citation>
    <scope>NUCLEOTIDE SEQUENCE [LARGE SCALE GENOMIC DNA]</scope>
    <source>
        <strain evidence="4 5">CBS 661.87</strain>
    </source>
</reference>
<keyword evidence="1 3" id="KW-0472">Membrane</keyword>
<evidence type="ECO:0000256" key="3">
    <source>
        <dbReference type="SAM" id="Phobius"/>
    </source>
</evidence>
<name>A0A8H5M4M7_9AGAR</name>
<dbReference type="GO" id="GO:0006506">
    <property type="term" value="P:GPI anchor biosynthetic process"/>
    <property type="evidence" value="ECO:0007669"/>
    <property type="project" value="InterPro"/>
</dbReference>
<dbReference type="GO" id="GO:0005783">
    <property type="term" value="C:endoplasmic reticulum"/>
    <property type="evidence" value="ECO:0007669"/>
    <property type="project" value="TreeGrafter"/>
</dbReference>
<dbReference type="InterPro" id="IPR033308">
    <property type="entry name" value="PGAP5/Cdc1/Ted1"/>
</dbReference>